<dbReference type="InterPro" id="IPR036691">
    <property type="entry name" value="Endo/exonu/phosph_ase_sf"/>
</dbReference>
<organism evidence="4 5">
    <name type="scientific">Meripilus lineatus</name>
    <dbReference type="NCBI Taxonomy" id="2056292"/>
    <lineage>
        <taxon>Eukaryota</taxon>
        <taxon>Fungi</taxon>
        <taxon>Dikarya</taxon>
        <taxon>Basidiomycota</taxon>
        <taxon>Agaricomycotina</taxon>
        <taxon>Agaricomycetes</taxon>
        <taxon>Polyporales</taxon>
        <taxon>Meripilaceae</taxon>
        <taxon>Meripilus</taxon>
    </lineage>
</organism>
<feature type="coiled-coil region" evidence="1">
    <location>
        <begin position="157"/>
        <end position="184"/>
    </location>
</feature>
<gene>
    <name evidence="4" type="ORF">NLI96_g8028</name>
</gene>
<feature type="region of interest" description="Disordered" evidence="2">
    <location>
        <begin position="690"/>
        <end position="719"/>
    </location>
</feature>
<dbReference type="CDD" id="cd01650">
    <property type="entry name" value="RT_nLTR_like"/>
    <property type="match status" value="1"/>
</dbReference>
<protein>
    <recommendedName>
        <fullName evidence="3">Reverse transcriptase domain-containing protein</fullName>
    </recommendedName>
</protein>
<evidence type="ECO:0000256" key="2">
    <source>
        <dbReference type="SAM" id="MobiDB-lite"/>
    </source>
</evidence>
<accession>A0AAD5V2T7</accession>
<dbReference type="AlphaFoldDB" id="A0AAD5V2T7"/>
<evidence type="ECO:0000256" key="1">
    <source>
        <dbReference type="SAM" id="Coils"/>
    </source>
</evidence>
<dbReference type="PANTHER" id="PTHR19446">
    <property type="entry name" value="REVERSE TRANSCRIPTASES"/>
    <property type="match status" value="1"/>
</dbReference>
<dbReference type="EMBL" id="JANAWD010000349">
    <property type="protein sequence ID" value="KAJ3480915.1"/>
    <property type="molecule type" value="Genomic_DNA"/>
</dbReference>
<dbReference type="Gene3D" id="3.60.10.10">
    <property type="entry name" value="Endonuclease/exonuclease/phosphatase"/>
    <property type="match status" value="1"/>
</dbReference>
<sequence length="719" mass="82448">MVEDSIDRAPHSNRDTITAPALQQFRIPMGLRDGWREMNPTQKEYTFLDFQAQSRLDRIYATNGVIKNATNWEIQETLIPTDHKMISVQVIDRKSPYIGKGRWTIPPYILEDRNLQLEIQIMGQELERKLLTGQRTEQSNPQTLFQTFKEQIRIAAKERTKNKIPKITQQIESLEAKIKQVQQDPNYAEDQDAQSLSREIHERIKFLTKEKAKSNSDKIAARYRIEGEMNSKYWSQINKEKRPRDIIFALKNPEDMNREMNRSDKMAKIARDFYENLQLDGLNINGEEREATMTNLLNNIQAKPTVQQTESLRAGIQRTEVDEIITKVENGKATGLDGIPYELWKMLNQQYKNAKKSKKNAFDVVGTLTKVYNDIEKHGVDPKTNFSEGWICPIYKKKDNTEITNYRPITLLNSDYKILTKCIATRLLTIAPTIIHPNQAGFVPGRSIADQVRLLKLIINNAEVTEENGVIIALDQEKAYDRFRHDYLWRVLGAFRIPEELVQTIRNLYENAKSVVIINGVKSEPFDITRGVRQGDAMSCPLSIMAIKPLVEALRVSNLKGIEIPGVIEKIITTLFADDTTVYLSEEDKLEDLTRILDQWCLAAGSKFNREKTEIIPIGTSEFRTNLIQSRKIGQQQDRIPDSIHIAKDGEAIRSLGAWIGNGIDQHAPWTATLDKIAKALARRDDAIPHNRPRYAGRHRKIPDEDDIGLHLGRKTTSD</sequence>
<dbReference type="Proteomes" id="UP001212997">
    <property type="component" value="Unassembled WGS sequence"/>
</dbReference>
<evidence type="ECO:0000313" key="5">
    <source>
        <dbReference type="Proteomes" id="UP001212997"/>
    </source>
</evidence>
<evidence type="ECO:0000313" key="4">
    <source>
        <dbReference type="EMBL" id="KAJ3480915.1"/>
    </source>
</evidence>
<dbReference type="PROSITE" id="PS50878">
    <property type="entry name" value="RT_POL"/>
    <property type="match status" value="1"/>
</dbReference>
<dbReference type="SUPFAM" id="SSF56672">
    <property type="entry name" value="DNA/RNA polymerases"/>
    <property type="match status" value="1"/>
</dbReference>
<name>A0AAD5V2T7_9APHY</name>
<keyword evidence="5" id="KW-1185">Reference proteome</keyword>
<dbReference type="Pfam" id="PF00078">
    <property type="entry name" value="RVT_1"/>
    <property type="match status" value="1"/>
</dbReference>
<proteinExistence type="predicted"/>
<dbReference type="InterPro" id="IPR000477">
    <property type="entry name" value="RT_dom"/>
</dbReference>
<comment type="caution">
    <text evidence="4">The sequence shown here is derived from an EMBL/GenBank/DDBJ whole genome shotgun (WGS) entry which is preliminary data.</text>
</comment>
<dbReference type="SUPFAM" id="SSF56219">
    <property type="entry name" value="DNase I-like"/>
    <property type="match status" value="1"/>
</dbReference>
<feature type="domain" description="Reverse transcriptase" evidence="3">
    <location>
        <begin position="375"/>
        <end position="664"/>
    </location>
</feature>
<keyword evidence="1" id="KW-0175">Coiled coil</keyword>
<feature type="compositionally biased region" description="Basic residues" evidence="2">
    <location>
        <begin position="691"/>
        <end position="701"/>
    </location>
</feature>
<dbReference type="InterPro" id="IPR043502">
    <property type="entry name" value="DNA/RNA_pol_sf"/>
</dbReference>
<reference evidence="4" key="1">
    <citation type="submission" date="2022-07" db="EMBL/GenBank/DDBJ databases">
        <title>Genome Sequence of Physisporinus lineatus.</title>
        <authorList>
            <person name="Buettner E."/>
        </authorList>
    </citation>
    <scope>NUCLEOTIDE SEQUENCE</scope>
    <source>
        <strain evidence="4">VT162</strain>
    </source>
</reference>
<evidence type="ECO:0000259" key="3">
    <source>
        <dbReference type="PROSITE" id="PS50878"/>
    </source>
</evidence>